<evidence type="ECO:0000313" key="3">
    <source>
        <dbReference type="Proteomes" id="UP000266841"/>
    </source>
</evidence>
<evidence type="ECO:0000256" key="1">
    <source>
        <dbReference type="SAM" id="MobiDB-lite"/>
    </source>
</evidence>
<accession>K0R1E6</accession>
<dbReference type="EMBL" id="AGNL01047885">
    <property type="protein sequence ID" value="EJK46228.1"/>
    <property type="molecule type" value="Genomic_DNA"/>
</dbReference>
<name>K0R1E6_THAOC</name>
<comment type="caution">
    <text evidence="2">The sequence shown here is derived from an EMBL/GenBank/DDBJ whole genome shotgun (WGS) entry which is preliminary data.</text>
</comment>
<reference evidence="2 3" key="1">
    <citation type="journal article" date="2012" name="Genome Biol.">
        <title>Genome and low-iron response of an oceanic diatom adapted to chronic iron limitation.</title>
        <authorList>
            <person name="Lommer M."/>
            <person name="Specht M."/>
            <person name="Roy A.S."/>
            <person name="Kraemer L."/>
            <person name="Andreson R."/>
            <person name="Gutowska M.A."/>
            <person name="Wolf J."/>
            <person name="Bergner S.V."/>
            <person name="Schilhabel M.B."/>
            <person name="Klostermeier U.C."/>
            <person name="Beiko R.G."/>
            <person name="Rosenstiel P."/>
            <person name="Hippler M."/>
            <person name="Laroche J."/>
        </authorList>
    </citation>
    <scope>NUCLEOTIDE SEQUENCE [LARGE SCALE GENOMIC DNA]</scope>
    <source>
        <strain evidence="2 3">CCMP1005</strain>
    </source>
</reference>
<feature type="region of interest" description="Disordered" evidence="1">
    <location>
        <begin position="1"/>
        <end position="25"/>
    </location>
</feature>
<feature type="compositionally biased region" description="Basic and acidic residues" evidence="1">
    <location>
        <begin position="16"/>
        <end position="25"/>
    </location>
</feature>
<gene>
    <name evidence="2" type="ORF">THAOC_35115</name>
</gene>
<dbReference type="AlphaFoldDB" id="K0R1E6"/>
<protein>
    <submittedName>
        <fullName evidence="2">Uncharacterized protein</fullName>
    </submittedName>
</protein>
<sequence>MAEKTAPVRSRSARPAQHEIRSPGWSKLDERKIFNGQMRDTAKPVGAPTLKDTYHWRQGQTDSGRGVKRMMWDALVKIADSMEPRIVRTDEYMPR</sequence>
<evidence type="ECO:0000313" key="2">
    <source>
        <dbReference type="EMBL" id="EJK46228.1"/>
    </source>
</evidence>
<keyword evidence="3" id="KW-1185">Reference proteome</keyword>
<proteinExistence type="predicted"/>
<dbReference type="Proteomes" id="UP000266841">
    <property type="component" value="Unassembled WGS sequence"/>
</dbReference>
<organism evidence="2 3">
    <name type="scientific">Thalassiosira oceanica</name>
    <name type="common">Marine diatom</name>
    <dbReference type="NCBI Taxonomy" id="159749"/>
    <lineage>
        <taxon>Eukaryota</taxon>
        <taxon>Sar</taxon>
        <taxon>Stramenopiles</taxon>
        <taxon>Ochrophyta</taxon>
        <taxon>Bacillariophyta</taxon>
        <taxon>Coscinodiscophyceae</taxon>
        <taxon>Thalassiosirophycidae</taxon>
        <taxon>Thalassiosirales</taxon>
        <taxon>Thalassiosiraceae</taxon>
        <taxon>Thalassiosira</taxon>
    </lineage>
</organism>